<dbReference type="InterPro" id="IPR041698">
    <property type="entry name" value="Methyltransf_25"/>
</dbReference>
<dbReference type="AlphaFoldDB" id="A0A3A4F378"/>
<accession>A0A3A4F378</accession>
<keyword evidence="2" id="KW-0808">Transferase</keyword>
<keyword evidence="3" id="KW-1185">Reference proteome</keyword>
<evidence type="ECO:0000259" key="1">
    <source>
        <dbReference type="Pfam" id="PF13649"/>
    </source>
</evidence>
<gene>
    <name evidence="2" type="ORF">D3250_00085</name>
</gene>
<dbReference type="RefSeq" id="WP_119901346.1">
    <property type="nucleotide sequence ID" value="NZ_QYZP01000001.1"/>
</dbReference>
<dbReference type="Gene3D" id="3.40.50.150">
    <property type="entry name" value="Vaccinia Virus protein VP39"/>
    <property type="match status" value="1"/>
</dbReference>
<dbReference type="Pfam" id="PF13649">
    <property type="entry name" value="Methyltransf_25"/>
    <property type="match status" value="1"/>
</dbReference>
<protein>
    <submittedName>
        <fullName evidence="2">Methyltransferase domain-containing protein</fullName>
    </submittedName>
</protein>
<dbReference type="GO" id="GO:0032259">
    <property type="term" value="P:methylation"/>
    <property type="evidence" value="ECO:0007669"/>
    <property type="project" value="UniProtKB-KW"/>
</dbReference>
<dbReference type="CDD" id="cd02440">
    <property type="entry name" value="AdoMet_MTases"/>
    <property type="match status" value="1"/>
</dbReference>
<dbReference type="Proteomes" id="UP000266615">
    <property type="component" value="Unassembled WGS sequence"/>
</dbReference>
<feature type="domain" description="Methyltransferase" evidence="1">
    <location>
        <begin position="40"/>
        <end position="109"/>
    </location>
</feature>
<evidence type="ECO:0000313" key="2">
    <source>
        <dbReference type="EMBL" id="RJN32308.1"/>
    </source>
</evidence>
<name>A0A3A4F378_9MICC</name>
<organism evidence="2 3">
    <name type="scientific">Nesterenkonia natronophila</name>
    <dbReference type="NCBI Taxonomy" id="2174932"/>
    <lineage>
        <taxon>Bacteria</taxon>
        <taxon>Bacillati</taxon>
        <taxon>Actinomycetota</taxon>
        <taxon>Actinomycetes</taxon>
        <taxon>Micrococcales</taxon>
        <taxon>Micrococcaceae</taxon>
        <taxon>Nesterenkonia</taxon>
    </lineage>
</organism>
<dbReference type="EMBL" id="QYZP01000001">
    <property type="protein sequence ID" value="RJN32308.1"/>
    <property type="molecule type" value="Genomic_DNA"/>
</dbReference>
<proteinExistence type="predicted"/>
<dbReference type="SUPFAM" id="SSF53335">
    <property type="entry name" value="S-adenosyl-L-methionine-dependent methyltransferases"/>
    <property type="match status" value="1"/>
</dbReference>
<dbReference type="InterPro" id="IPR050508">
    <property type="entry name" value="Methyltransf_Superfamily"/>
</dbReference>
<dbReference type="InterPro" id="IPR029063">
    <property type="entry name" value="SAM-dependent_MTases_sf"/>
</dbReference>
<reference evidence="2 3" key="1">
    <citation type="submission" date="2018-09" db="EMBL/GenBank/DDBJ databases">
        <title>Nesterenkonia natronophila sp. nov., an alkaliphilic actinobacteriume isolated from a soda lake, and emended description of the genus Nesterenkonia.</title>
        <authorList>
            <person name="Menes R.J."/>
            <person name="Iriarte A."/>
        </authorList>
    </citation>
    <scope>NUCLEOTIDE SEQUENCE [LARGE SCALE GENOMIC DNA]</scope>
    <source>
        <strain evidence="2 3">M8</strain>
    </source>
</reference>
<dbReference type="PANTHER" id="PTHR42912">
    <property type="entry name" value="METHYLTRANSFERASE"/>
    <property type="match status" value="1"/>
</dbReference>
<comment type="caution">
    <text evidence="2">The sequence shown here is derived from an EMBL/GenBank/DDBJ whole genome shotgun (WGS) entry which is preliminary data.</text>
</comment>
<dbReference type="OrthoDB" id="7032234at2"/>
<sequence>MAKYTTIAPLYDLLSAEYPIYGAGRRRLLQLMDLQRGQQVLDIGCGTGLNFSLLREQIGAEGILVGIDRSAAMLARAQRKAERNGWKNIILIHADATALDEPSVSAHVVREGGRPLADAALATYSLSLMVDWPRAWRVMWELTTPEARLGICDMQEPNGPGRVCRPLAKAVCRLSGSDIAAHPWTALEHDCTNVLHASLRSGHVQVRTGSKSQGV</sequence>
<dbReference type="GO" id="GO:0008168">
    <property type="term" value="F:methyltransferase activity"/>
    <property type="evidence" value="ECO:0007669"/>
    <property type="project" value="UniProtKB-KW"/>
</dbReference>
<keyword evidence="2" id="KW-0489">Methyltransferase</keyword>
<evidence type="ECO:0000313" key="3">
    <source>
        <dbReference type="Proteomes" id="UP000266615"/>
    </source>
</evidence>